<dbReference type="FunFam" id="3.40.50.11320:FF:000001">
    <property type="entry name" value="Carboxypeptidase"/>
    <property type="match status" value="1"/>
</dbReference>
<evidence type="ECO:0000256" key="12">
    <source>
        <dbReference type="SAM" id="MobiDB-lite"/>
    </source>
</evidence>
<dbReference type="SUPFAM" id="SSF53474">
    <property type="entry name" value="alpha/beta-Hydrolases"/>
    <property type="match status" value="1"/>
</dbReference>
<feature type="compositionally biased region" description="Basic and acidic residues" evidence="12">
    <location>
        <begin position="9"/>
        <end position="21"/>
    </location>
</feature>
<keyword evidence="4 11" id="KW-0121">Carboxypeptidase</keyword>
<keyword evidence="7 11" id="KW-0378">Hydrolase</keyword>
<comment type="similarity">
    <text evidence="2 11">Belongs to the peptidase S10 family.</text>
</comment>
<dbReference type="PANTHER" id="PTHR11802:SF132">
    <property type="entry name" value="SERINE CARBOXYPEPTIDASE-LIKE 36-RELATED"/>
    <property type="match status" value="1"/>
</dbReference>
<feature type="region of interest" description="Disordered" evidence="12">
    <location>
        <begin position="1"/>
        <end position="30"/>
    </location>
</feature>
<dbReference type="Gene3D" id="3.40.50.11320">
    <property type="match status" value="1"/>
</dbReference>
<dbReference type="InterPro" id="IPR033124">
    <property type="entry name" value="Ser_caboxypep_his_AS"/>
</dbReference>
<gene>
    <name evidence="13" type="ORF">LVIROSA_LOCUS4277</name>
</gene>
<evidence type="ECO:0000256" key="8">
    <source>
        <dbReference type="ARBA" id="ARBA00023157"/>
    </source>
</evidence>
<evidence type="ECO:0000313" key="13">
    <source>
        <dbReference type="EMBL" id="CAH1416515.1"/>
    </source>
</evidence>
<evidence type="ECO:0000256" key="4">
    <source>
        <dbReference type="ARBA" id="ARBA00022645"/>
    </source>
</evidence>
<keyword evidence="9" id="KW-0325">Glycoprotein</keyword>
<evidence type="ECO:0000256" key="6">
    <source>
        <dbReference type="ARBA" id="ARBA00022729"/>
    </source>
</evidence>
<evidence type="ECO:0000256" key="5">
    <source>
        <dbReference type="ARBA" id="ARBA00022670"/>
    </source>
</evidence>
<dbReference type="PRINTS" id="PR00724">
    <property type="entry name" value="CRBOXYPTASEC"/>
</dbReference>
<dbReference type="FunFam" id="3.40.50.1820:FF:000030">
    <property type="entry name" value="Carboxypeptidase"/>
    <property type="match status" value="1"/>
</dbReference>
<name>A0AAU9LPT1_9ASTR</name>
<dbReference type="FunFam" id="3.40.50.12670:FF:000002">
    <property type="entry name" value="Carboxypeptidase"/>
    <property type="match status" value="1"/>
</dbReference>
<comment type="function">
    <text evidence="10">Probable carboxypeptidase.</text>
</comment>
<dbReference type="Gene3D" id="6.10.250.940">
    <property type="match status" value="1"/>
</dbReference>
<accession>A0AAU9LPT1</accession>
<dbReference type="EMBL" id="CAKMRJ010000002">
    <property type="protein sequence ID" value="CAH1416515.1"/>
    <property type="molecule type" value="Genomic_DNA"/>
</dbReference>
<dbReference type="Pfam" id="PF00450">
    <property type="entry name" value="Peptidase_S10"/>
    <property type="match status" value="1"/>
</dbReference>
<dbReference type="GO" id="GO:0005576">
    <property type="term" value="C:extracellular region"/>
    <property type="evidence" value="ECO:0007669"/>
    <property type="project" value="UniProtKB-SubCell"/>
</dbReference>
<keyword evidence="3" id="KW-0964">Secreted</keyword>
<keyword evidence="8" id="KW-1015">Disulfide bond</keyword>
<comment type="subcellular location">
    <subcellularLocation>
        <location evidence="1">Secreted</location>
    </subcellularLocation>
</comment>
<proteinExistence type="inferred from homology"/>
<dbReference type="InterPro" id="IPR029058">
    <property type="entry name" value="AB_hydrolase_fold"/>
</dbReference>
<evidence type="ECO:0000256" key="2">
    <source>
        <dbReference type="ARBA" id="ARBA00009431"/>
    </source>
</evidence>
<dbReference type="GO" id="GO:0006508">
    <property type="term" value="P:proteolysis"/>
    <property type="evidence" value="ECO:0007669"/>
    <property type="project" value="UniProtKB-KW"/>
</dbReference>
<evidence type="ECO:0000256" key="7">
    <source>
        <dbReference type="ARBA" id="ARBA00022801"/>
    </source>
</evidence>
<organism evidence="13 14">
    <name type="scientific">Lactuca virosa</name>
    <dbReference type="NCBI Taxonomy" id="75947"/>
    <lineage>
        <taxon>Eukaryota</taxon>
        <taxon>Viridiplantae</taxon>
        <taxon>Streptophyta</taxon>
        <taxon>Embryophyta</taxon>
        <taxon>Tracheophyta</taxon>
        <taxon>Spermatophyta</taxon>
        <taxon>Magnoliopsida</taxon>
        <taxon>eudicotyledons</taxon>
        <taxon>Gunneridae</taxon>
        <taxon>Pentapetalae</taxon>
        <taxon>asterids</taxon>
        <taxon>campanulids</taxon>
        <taxon>Asterales</taxon>
        <taxon>Asteraceae</taxon>
        <taxon>Cichorioideae</taxon>
        <taxon>Cichorieae</taxon>
        <taxon>Lactucinae</taxon>
        <taxon>Lactuca</taxon>
    </lineage>
</organism>
<dbReference type="PROSITE" id="PS00131">
    <property type="entry name" value="CARBOXYPEPT_SER_SER"/>
    <property type="match status" value="1"/>
</dbReference>
<protein>
    <recommendedName>
        <fullName evidence="11">Carboxypeptidase</fullName>
        <ecNumber evidence="11">3.4.16.-</ecNumber>
    </recommendedName>
</protein>
<dbReference type="Gene3D" id="3.40.50.1820">
    <property type="entry name" value="alpha/beta hydrolase"/>
    <property type="match status" value="1"/>
</dbReference>
<dbReference type="PANTHER" id="PTHR11802">
    <property type="entry name" value="SERINE PROTEASE FAMILY S10 SERINE CARBOXYPEPTIDASE"/>
    <property type="match status" value="1"/>
</dbReference>
<reference evidence="13 14" key="1">
    <citation type="submission" date="2022-01" db="EMBL/GenBank/DDBJ databases">
        <authorList>
            <person name="Xiong W."/>
            <person name="Schranz E."/>
        </authorList>
    </citation>
    <scope>NUCLEOTIDE SEQUENCE [LARGE SCALE GENOMIC DNA]</scope>
</reference>
<dbReference type="GO" id="GO:0005773">
    <property type="term" value="C:vacuole"/>
    <property type="evidence" value="ECO:0007669"/>
    <property type="project" value="TreeGrafter"/>
</dbReference>
<evidence type="ECO:0000256" key="10">
    <source>
        <dbReference type="ARBA" id="ARBA00037399"/>
    </source>
</evidence>
<dbReference type="Proteomes" id="UP001157418">
    <property type="component" value="Unassembled WGS sequence"/>
</dbReference>
<dbReference type="GO" id="GO:0004185">
    <property type="term" value="F:serine-type carboxypeptidase activity"/>
    <property type="evidence" value="ECO:0007669"/>
    <property type="project" value="UniProtKB-UniRule"/>
</dbReference>
<keyword evidence="6" id="KW-0732">Signal</keyword>
<keyword evidence="5 11" id="KW-0645">Protease</keyword>
<sequence>MIATATLRGCDERRATTKTGDEAGTTGEEAGTTDCRLELIGDERRCDARVFDEKIERWRQGAGIWSNKQTQALNHLYRAKWSLNTAIDTSHFEPPQHVNNASILLQEGLKENDKIHKLPGQPYVRFDQYGGYVTVNESTGRAFYYYFVEADQTSNESLPLLLWLNGGPGCSSLAYGAMQELGPFRVNSDGKTLYRNDFSWNHAANVLFLESPAGVGFSYSNSSSDYMNCGDESTAADNYVFLLNWLERFPEYKEREFYISGESYAGHYVPQLAHTILYYNKMANKTLINLKGILIGNAVINDETDTIGMYDYFGSHAIVSDEILDQIRIYCDFSPNTTKQSDKCLEANAEVGQNIVNIDIYNIYAPVCSKQILTSKPKPMSRAIDPCSEHYTYVYMNRQDVQEALHANVTKLDHDWEPCSDVINIWKDSPSTIIPLLREFMKDNLRVWIYSGDTDARVPVTSTKYSINSMSLPIKTPWHPWLYQGKVGGFAQVYEGDLTFATVLGAGHQVPSYKPKTALGLVTHFLTGNPLNGSRYRLG</sequence>
<dbReference type="InterPro" id="IPR001563">
    <property type="entry name" value="Peptidase_S10"/>
</dbReference>
<dbReference type="AlphaFoldDB" id="A0AAU9LPT1"/>
<dbReference type="PROSITE" id="PS00560">
    <property type="entry name" value="CARBOXYPEPT_SER_HIS"/>
    <property type="match status" value="1"/>
</dbReference>
<dbReference type="EC" id="3.4.16.-" evidence="11"/>
<evidence type="ECO:0000256" key="3">
    <source>
        <dbReference type="ARBA" id="ARBA00022525"/>
    </source>
</evidence>
<evidence type="ECO:0000256" key="9">
    <source>
        <dbReference type="ARBA" id="ARBA00023180"/>
    </source>
</evidence>
<dbReference type="InterPro" id="IPR018202">
    <property type="entry name" value="Ser_caboxypep_ser_AS"/>
</dbReference>
<evidence type="ECO:0000256" key="11">
    <source>
        <dbReference type="RuleBase" id="RU361156"/>
    </source>
</evidence>
<evidence type="ECO:0000256" key="1">
    <source>
        <dbReference type="ARBA" id="ARBA00004613"/>
    </source>
</evidence>
<keyword evidence="14" id="KW-1185">Reference proteome</keyword>
<comment type="caution">
    <text evidence="13">The sequence shown here is derived from an EMBL/GenBank/DDBJ whole genome shotgun (WGS) entry which is preliminary data.</text>
</comment>
<evidence type="ECO:0000313" key="14">
    <source>
        <dbReference type="Proteomes" id="UP001157418"/>
    </source>
</evidence>